<dbReference type="EMBL" id="CM000762">
    <property type="protein sequence ID" value="OQU86070.1"/>
    <property type="molecule type" value="Genomic_DNA"/>
</dbReference>
<reference evidence="1 2" key="1">
    <citation type="journal article" date="2009" name="Nature">
        <title>The Sorghum bicolor genome and the diversification of grasses.</title>
        <authorList>
            <person name="Paterson A.H."/>
            <person name="Bowers J.E."/>
            <person name="Bruggmann R."/>
            <person name="Dubchak I."/>
            <person name="Grimwood J."/>
            <person name="Gundlach H."/>
            <person name="Haberer G."/>
            <person name="Hellsten U."/>
            <person name="Mitros T."/>
            <person name="Poliakov A."/>
            <person name="Schmutz J."/>
            <person name="Spannagl M."/>
            <person name="Tang H."/>
            <person name="Wang X."/>
            <person name="Wicker T."/>
            <person name="Bharti A.K."/>
            <person name="Chapman J."/>
            <person name="Feltus F.A."/>
            <person name="Gowik U."/>
            <person name="Grigoriev I.V."/>
            <person name="Lyons E."/>
            <person name="Maher C.A."/>
            <person name="Martis M."/>
            <person name="Narechania A."/>
            <person name="Otillar R.P."/>
            <person name="Penning B.W."/>
            <person name="Salamov A.A."/>
            <person name="Wang Y."/>
            <person name="Zhang L."/>
            <person name="Carpita N.C."/>
            <person name="Freeling M."/>
            <person name="Gingle A.R."/>
            <person name="Hash C.T."/>
            <person name="Keller B."/>
            <person name="Klein P."/>
            <person name="Kresovich S."/>
            <person name="McCann M.C."/>
            <person name="Ming R."/>
            <person name="Peterson D.G."/>
            <person name="Mehboob-ur-Rahman"/>
            <person name="Ware D."/>
            <person name="Westhoff P."/>
            <person name="Mayer K.F."/>
            <person name="Messing J."/>
            <person name="Rokhsar D.S."/>
        </authorList>
    </citation>
    <scope>NUCLEOTIDE SEQUENCE [LARGE SCALE GENOMIC DNA]</scope>
    <source>
        <strain evidence="2">cv. BTx623</strain>
    </source>
</reference>
<dbReference type="InParanoid" id="A0A1W0VVC0"/>
<dbReference type="Proteomes" id="UP000000768">
    <property type="component" value="Chromosome 3"/>
</dbReference>
<evidence type="ECO:0000313" key="2">
    <source>
        <dbReference type="Proteomes" id="UP000000768"/>
    </source>
</evidence>
<sequence length="112" mass="12093">MCLLLVLTSHNSQVIQTPAGSRALGIGTATMEPLSGFLLQVSGVHSILRAVRESQFADPLRRASIVCLLASSILQPVVFLHLHGGTGDGPGVRRFFDPDFYRIVLLDQVVPE</sequence>
<evidence type="ECO:0000313" key="1">
    <source>
        <dbReference type="EMBL" id="OQU86070.1"/>
    </source>
</evidence>
<gene>
    <name evidence="1" type="ORF">SORBI_3003G008850</name>
</gene>
<name>A0A1W0VVC0_SORBI</name>
<proteinExistence type="predicted"/>
<keyword evidence="2" id="KW-1185">Reference proteome</keyword>
<protein>
    <submittedName>
        <fullName evidence="1">Uncharacterized protein</fullName>
    </submittedName>
</protein>
<dbReference type="STRING" id="4558.A0A1W0VVC0"/>
<dbReference type="Gramene" id="OQU86070">
    <property type="protein sequence ID" value="OQU86070"/>
    <property type="gene ID" value="SORBI_3003G008850"/>
</dbReference>
<organism evidence="1 2">
    <name type="scientific">Sorghum bicolor</name>
    <name type="common">Sorghum</name>
    <name type="synonym">Sorghum vulgare</name>
    <dbReference type="NCBI Taxonomy" id="4558"/>
    <lineage>
        <taxon>Eukaryota</taxon>
        <taxon>Viridiplantae</taxon>
        <taxon>Streptophyta</taxon>
        <taxon>Embryophyta</taxon>
        <taxon>Tracheophyta</taxon>
        <taxon>Spermatophyta</taxon>
        <taxon>Magnoliopsida</taxon>
        <taxon>Liliopsida</taxon>
        <taxon>Poales</taxon>
        <taxon>Poaceae</taxon>
        <taxon>PACMAD clade</taxon>
        <taxon>Panicoideae</taxon>
        <taxon>Andropogonodae</taxon>
        <taxon>Andropogoneae</taxon>
        <taxon>Sorghinae</taxon>
        <taxon>Sorghum</taxon>
    </lineage>
</organism>
<accession>A0A1W0VVC0</accession>
<reference evidence="2" key="2">
    <citation type="journal article" date="2018" name="Plant J.">
        <title>The Sorghum bicolor reference genome: improved assembly, gene annotations, a transcriptome atlas, and signatures of genome organization.</title>
        <authorList>
            <person name="McCormick R.F."/>
            <person name="Truong S.K."/>
            <person name="Sreedasyam A."/>
            <person name="Jenkins J."/>
            <person name="Shu S."/>
            <person name="Sims D."/>
            <person name="Kennedy M."/>
            <person name="Amirebrahimi M."/>
            <person name="Weers B.D."/>
            <person name="McKinley B."/>
            <person name="Mattison A."/>
            <person name="Morishige D.T."/>
            <person name="Grimwood J."/>
            <person name="Schmutz J."/>
            <person name="Mullet J.E."/>
        </authorList>
    </citation>
    <scope>NUCLEOTIDE SEQUENCE [LARGE SCALE GENOMIC DNA]</scope>
    <source>
        <strain evidence="2">cv. BTx623</strain>
    </source>
</reference>
<dbReference type="AlphaFoldDB" id="A0A1W0VVC0"/>